<dbReference type="Proteomes" id="UP000676967">
    <property type="component" value="Chromosome"/>
</dbReference>
<reference evidence="1 2" key="1">
    <citation type="submission" date="2020-08" db="EMBL/GenBank/DDBJ databases">
        <title>Whole genome shotgun sequence of Actinoplanes ianthinogenes NBRC 13996.</title>
        <authorList>
            <person name="Komaki H."/>
            <person name="Tamura T."/>
        </authorList>
    </citation>
    <scope>NUCLEOTIDE SEQUENCE [LARGE SCALE GENOMIC DNA]</scope>
    <source>
        <strain evidence="1 2">NBRC 13996</strain>
    </source>
</reference>
<proteinExistence type="predicted"/>
<evidence type="ECO:0000313" key="1">
    <source>
        <dbReference type="EMBL" id="BCJ41462.1"/>
    </source>
</evidence>
<protein>
    <submittedName>
        <fullName evidence="1">Uncharacterized protein</fullName>
    </submittedName>
</protein>
<sequence>MRQVYAHHATVVLDAGADPAAPDALITEALRGASHHTARSVEGDRLRLRVLFATAPDRVDAVRSTIDAGLAAGPWRVLESGCARLDPAERPQARQLLKGR</sequence>
<name>A0ABN6C8A5_9ACTN</name>
<evidence type="ECO:0000313" key="2">
    <source>
        <dbReference type="Proteomes" id="UP000676967"/>
    </source>
</evidence>
<accession>A0ABN6C8A5</accession>
<dbReference type="RefSeq" id="WP_189333390.1">
    <property type="nucleotide sequence ID" value="NZ_AP023356.1"/>
</dbReference>
<gene>
    <name evidence="1" type="ORF">Aiant_21190</name>
</gene>
<keyword evidence="2" id="KW-1185">Reference proteome</keyword>
<dbReference type="EMBL" id="AP023356">
    <property type="protein sequence ID" value="BCJ41462.1"/>
    <property type="molecule type" value="Genomic_DNA"/>
</dbReference>
<organism evidence="1 2">
    <name type="scientific">Actinoplanes ianthinogenes</name>
    <dbReference type="NCBI Taxonomy" id="122358"/>
    <lineage>
        <taxon>Bacteria</taxon>
        <taxon>Bacillati</taxon>
        <taxon>Actinomycetota</taxon>
        <taxon>Actinomycetes</taxon>
        <taxon>Micromonosporales</taxon>
        <taxon>Micromonosporaceae</taxon>
        <taxon>Actinoplanes</taxon>
    </lineage>
</organism>